<evidence type="ECO:0000256" key="2">
    <source>
        <dbReference type="ARBA" id="ARBA00024446"/>
    </source>
</evidence>
<dbReference type="AlphaFoldDB" id="A0A644ZLD8"/>
<dbReference type="Pfam" id="PF03319">
    <property type="entry name" value="EutN_CcmL"/>
    <property type="match status" value="1"/>
</dbReference>
<dbReference type="PANTHER" id="PTHR36539:SF2">
    <property type="entry name" value="ETHANOLAMINE UTILIZATION PROTEIN"/>
    <property type="match status" value="1"/>
</dbReference>
<dbReference type="InterPro" id="IPR036677">
    <property type="entry name" value="EutN_CcmL_sf"/>
</dbReference>
<accession>A0A644ZLD8</accession>
<gene>
    <name evidence="3" type="primary">ccmL_7</name>
    <name evidence="3" type="ORF">SDC9_88182</name>
</gene>
<name>A0A644ZLD8_9ZZZZ</name>
<proteinExistence type="predicted"/>
<reference evidence="3" key="1">
    <citation type="submission" date="2019-08" db="EMBL/GenBank/DDBJ databases">
        <authorList>
            <person name="Kucharzyk K."/>
            <person name="Murdoch R.W."/>
            <person name="Higgins S."/>
            <person name="Loffler F."/>
        </authorList>
    </citation>
    <scope>NUCLEOTIDE SEQUENCE</scope>
</reference>
<evidence type="ECO:0000313" key="3">
    <source>
        <dbReference type="EMBL" id="MPM41527.1"/>
    </source>
</evidence>
<protein>
    <submittedName>
        <fullName evidence="3">Carbon dioxide concentrating mechanism protein CcmL</fullName>
    </submittedName>
</protein>
<dbReference type="CDD" id="cd01614">
    <property type="entry name" value="EutN_CcmL"/>
    <property type="match status" value="1"/>
</dbReference>
<dbReference type="PROSITE" id="PS51932">
    <property type="entry name" value="BMV"/>
    <property type="match status" value="1"/>
</dbReference>
<dbReference type="SUPFAM" id="SSF159133">
    <property type="entry name" value="EutN/CcmL-like"/>
    <property type="match status" value="1"/>
</dbReference>
<keyword evidence="2" id="KW-1283">Bacterial microcompartment</keyword>
<evidence type="ECO:0000256" key="1">
    <source>
        <dbReference type="ARBA" id="ARBA00024322"/>
    </source>
</evidence>
<dbReference type="GO" id="GO:0031469">
    <property type="term" value="C:bacterial microcompartment"/>
    <property type="evidence" value="ECO:0007669"/>
    <property type="project" value="UniProtKB-SubCell"/>
</dbReference>
<comment type="caution">
    <text evidence="3">The sequence shown here is derived from an EMBL/GenBank/DDBJ whole genome shotgun (WGS) entry which is preliminary data.</text>
</comment>
<sequence>MIICEVIGHVWATKKMSELEGLKLMIVRETETSVRGGSVFVAADRVGAGIGERVLVVSGSTARVAVGTGDLPVDCAIVGIIDSLEVDRERGAAPGKKQGKSGGSK</sequence>
<dbReference type="InterPro" id="IPR004992">
    <property type="entry name" value="EutN_CcmL"/>
</dbReference>
<comment type="subcellular location">
    <subcellularLocation>
        <location evidence="1">Bacterial microcompartment</location>
    </subcellularLocation>
</comment>
<organism evidence="3">
    <name type="scientific">bioreactor metagenome</name>
    <dbReference type="NCBI Taxonomy" id="1076179"/>
    <lineage>
        <taxon>unclassified sequences</taxon>
        <taxon>metagenomes</taxon>
        <taxon>ecological metagenomes</taxon>
    </lineage>
</organism>
<dbReference type="Gene3D" id="2.40.50.220">
    <property type="entry name" value="EutN/Ccml"/>
    <property type="match status" value="1"/>
</dbReference>
<dbReference type="EMBL" id="VSSQ01009403">
    <property type="protein sequence ID" value="MPM41527.1"/>
    <property type="molecule type" value="Genomic_DNA"/>
</dbReference>
<dbReference type="PANTHER" id="PTHR36539">
    <property type="entry name" value="ETHANOLAMINE UTILIZATION PROTEIN EUTN"/>
    <property type="match status" value="1"/>
</dbReference>